<dbReference type="EMBL" id="BKCJ010001490">
    <property type="protein sequence ID" value="GEU41839.1"/>
    <property type="molecule type" value="Genomic_DNA"/>
</dbReference>
<protein>
    <recommendedName>
        <fullName evidence="2">Integrase catalytic domain-containing protein</fullName>
    </recommendedName>
</protein>
<dbReference type="Pfam" id="PF25597">
    <property type="entry name" value="SH3_retrovirus"/>
    <property type="match status" value="1"/>
</dbReference>
<evidence type="ECO:0000256" key="1">
    <source>
        <dbReference type="SAM" id="MobiDB-lite"/>
    </source>
</evidence>
<dbReference type="InterPro" id="IPR001584">
    <property type="entry name" value="Integrase_cat-core"/>
</dbReference>
<dbReference type="GO" id="GO:0015074">
    <property type="term" value="P:DNA integration"/>
    <property type="evidence" value="ECO:0007669"/>
    <property type="project" value="InterPro"/>
</dbReference>
<gene>
    <name evidence="3" type="ORF">Tci_013817</name>
</gene>
<dbReference type="InterPro" id="IPR054722">
    <property type="entry name" value="PolX-like_BBD"/>
</dbReference>
<feature type="compositionally biased region" description="Polar residues" evidence="1">
    <location>
        <begin position="1004"/>
        <end position="1020"/>
    </location>
</feature>
<dbReference type="SUPFAM" id="SSF53098">
    <property type="entry name" value="Ribonuclease H-like"/>
    <property type="match status" value="1"/>
</dbReference>
<feature type="region of interest" description="Disordered" evidence="1">
    <location>
        <begin position="327"/>
        <end position="347"/>
    </location>
</feature>
<dbReference type="PANTHER" id="PTHR33067">
    <property type="entry name" value="RNA-DIRECTED DNA POLYMERASE-RELATED"/>
    <property type="match status" value="1"/>
</dbReference>
<dbReference type="PROSITE" id="PS50994">
    <property type="entry name" value="INTEGRASE"/>
    <property type="match status" value="1"/>
</dbReference>
<reference evidence="3" key="1">
    <citation type="journal article" date="2019" name="Sci. Rep.">
        <title>Draft genome of Tanacetum cinerariifolium, the natural source of mosquito coil.</title>
        <authorList>
            <person name="Yamashiro T."/>
            <person name="Shiraishi A."/>
            <person name="Satake H."/>
            <person name="Nakayama K."/>
        </authorList>
    </citation>
    <scope>NUCLEOTIDE SEQUENCE</scope>
</reference>
<sequence length="1627" mass="184354">MTDNRTMTEMLRAPIEGCAEAIVVPSILVEQFELKHSLINMMTSEKFFGLEKDNPHDHIRWFNKITSTIKYKDVPNSVIKLILFPFSIARAARRWLEKERQHSITTWDDLVSKFFNELFPPSRTTNLPKLTHAVNQQTSAVTTAMTAMLKQLQANPPPAQVKAVEEICVTCGGAHLYYQCLTAGGNTFPEFRDNIYGYVSAAACNYNQGNPGFNRDTNFNQEQPYQATTQSNQNSHLNELEKIKMMNDVSMKAMQNQIDMVKNEIMNEIKTSIQTSLSNQTNEIKKMMASLLQVNTASTSGLGSLPGNTVANPKGELNAITTRSGLVTDRPTVPTPPKSVTPEEEECVEETYTNPDLAEYTIKVPPPPVQKPKLLIQRRFVLHTKDSPLPNIPSHAKIPKNAQSSPLPLNENCSAVILKKLPEKLGDLGKFLIPCGFSELKCKSLADLGASINLMPLSVWKKLGLPNLIPTRMTLELANREICTPDGIARDVFVPVGKFTFPADFVVVDYESDPKVSLILGRSFLRTARALIDVHGEEMIHCDGDERFTLNMKHDTTSYSNHPHRESANLINIFNISKDFLEVLVSNKQSDNPTFLLHKEITSPEVTHEIHDSKGCNFLSKELLDIDSFNDIHPHFDDNPLSGSTTYSSNSLLEEFTDELALITYPPDYDDNLTCDSEFDLREIEFLLYQEYDSFASQYFSKDDDLPSPDNEDKVFNPGILIHEKSVTIITRVAQEKKLAIFHASLVFEDFDPLFYEPLVFKDVLNSMRLLLFSFKNEEKVFKPGIYNSKKLKIIQVLFEFTIHCSRIGFWVLIDVNEASVIGLYTPTTVVVPTVPATNDSPTVPEHTIVETPMNMSLENKAHYESEKEAIHLILTGIGGEIYSTIDACKTAQEIWEAIERLQQGESLNIQDVKTNLFWEFGKFTSHDGETMESYYTRFYKLMNEMLRNNLTVATMQVNVQFLQQLQPEWSRTARNANPLALVATTQPNQDPYYQTSKPHKSYAPTSKASIPTKSHTTTRNKGKEIAKPITPPFKSASEEDSDPEQAQRDKDVQKNLALIAKYFKKIYTPINNNLITSLIFKNKNVGTTPSPLVQQTRYSVSTARNLVILLRNAESQEGLKTPSIIRKRFCCANKQRKVQYNDEYNVFANMNQHCEQSKSTSNTCLVEKDDSDVTPDSSDICEHDIQTDQNAEDEHDALANLIANLKLDVDENKKIQKQLKKANTSLSHCKTLEESNSVRDSCLVTLQTKQTEFEKYKACNDRTVDYNKLECKLNETLGLLAQKDIDIKEGLKLKAYKILVLKEKHDDLVKQGLLTKSHYEGLVKEKIKNVQLIIFIVDSGCMKHMTGNLKLLCNFVEKYIGTVRFGNDQFTPIIGYGDLGNDLLTSNRGSDLYTISLQETTSSTPLCLMAKASPTQAWLWHRRLSHLNFDYINLISKKDVMISFPKLKYVKDQLCSSCEVSKVKRSSFKLKSIPSSKGRFNLLHMDLCSSMQVASINRKKGTKFLNKTLHAFFKEEGIEHQTSTPRTPKQNGVIERRNRTLVEVARTMLSASKLPLFFWGEAITTTYKMKEKRDQCILVGYSTQSKGYRVYNKRTRLIVESTHLRFDEIIEMYETSVANDTSGLVP</sequence>
<feature type="compositionally biased region" description="Polar residues" evidence="1">
    <location>
        <begin position="986"/>
        <end position="997"/>
    </location>
</feature>
<dbReference type="InterPro" id="IPR021109">
    <property type="entry name" value="Peptidase_aspartic_dom_sf"/>
</dbReference>
<evidence type="ECO:0000259" key="2">
    <source>
        <dbReference type="PROSITE" id="PS50994"/>
    </source>
</evidence>
<dbReference type="Pfam" id="PF13976">
    <property type="entry name" value="gag_pre-integrs"/>
    <property type="match status" value="1"/>
</dbReference>
<organism evidence="3">
    <name type="scientific">Tanacetum cinerariifolium</name>
    <name type="common">Dalmatian daisy</name>
    <name type="synonym">Chrysanthemum cinerariifolium</name>
    <dbReference type="NCBI Taxonomy" id="118510"/>
    <lineage>
        <taxon>Eukaryota</taxon>
        <taxon>Viridiplantae</taxon>
        <taxon>Streptophyta</taxon>
        <taxon>Embryophyta</taxon>
        <taxon>Tracheophyta</taxon>
        <taxon>Spermatophyta</taxon>
        <taxon>Magnoliopsida</taxon>
        <taxon>eudicotyledons</taxon>
        <taxon>Gunneridae</taxon>
        <taxon>Pentapetalae</taxon>
        <taxon>asterids</taxon>
        <taxon>campanulids</taxon>
        <taxon>Asterales</taxon>
        <taxon>Asteraceae</taxon>
        <taxon>Asteroideae</taxon>
        <taxon>Anthemideae</taxon>
        <taxon>Anthemidinae</taxon>
        <taxon>Tanacetum</taxon>
    </lineage>
</organism>
<dbReference type="InterPro" id="IPR036397">
    <property type="entry name" value="RNaseH_sf"/>
</dbReference>
<accession>A0A6L2JYL1</accession>
<dbReference type="GO" id="GO:0003676">
    <property type="term" value="F:nucleic acid binding"/>
    <property type="evidence" value="ECO:0007669"/>
    <property type="project" value="InterPro"/>
</dbReference>
<dbReference type="InterPro" id="IPR025724">
    <property type="entry name" value="GAG-pre-integrase_dom"/>
</dbReference>
<proteinExistence type="predicted"/>
<dbReference type="Pfam" id="PF22936">
    <property type="entry name" value="Pol_BBD"/>
    <property type="match status" value="1"/>
</dbReference>
<dbReference type="InterPro" id="IPR057670">
    <property type="entry name" value="SH3_retrovirus"/>
</dbReference>
<dbReference type="Gene3D" id="2.40.70.10">
    <property type="entry name" value="Acid Proteases"/>
    <property type="match status" value="1"/>
</dbReference>
<name>A0A6L2JYL1_TANCI</name>
<feature type="region of interest" description="Disordered" evidence="1">
    <location>
        <begin position="986"/>
        <end position="1050"/>
    </location>
</feature>
<feature type="domain" description="Integrase catalytic" evidence="2">
    <location>
        <begin position="1411"/>
        <end position="1627"/>
    </location>
</feature>
<dbReference type="InterPro" id="IPR012337">
    <property type="entry name" value="RNaseH-like_sf"/>
</dbReference>
<dbReference type="PANTHER" id="PTHR33067:SF35">
    <property type="entry name" value="ASPARTIC PEPTIDASE DDI1-TYPE DOMAIN-CONTAINING PROTEIN"/>
    <property type="match status" value="1"/>
</dbReference>
<comment type="caution">
    <text evidence="3">The sequence shown here is derived from an EMBL/GenBank/DDBJ whole genome shotgun (WGS) entry which is preliminary data.</text>
</comment>
<dbReference type="Gene3D" id="3.30.420.10">
    <property type="entry name" value="Ribonuclease H-like superfamily/Ribonuclease H"/>
    <property type="match status" value="1"/>
</dbReference>
<dbReference type="Pfam" id="PF14223">
    <property type="entry name" value="Retrotran_gag_2"/>
    <property type="match status" value="1"/>
</dbReference>
<dbReference type="CDD" id="cd00303">
    <property type="entry name" value="retropepsin_like"/>
    <property type="match status" value="1"/>
</dbReference>
<evidence type="ECO:0000313" key="3">
    <source>
        <dbReference type="EMBL" id="GEU41839.1"/>
    </source>
</evidence>